<dbReference type="KEGG" id="mff:MFFC18_03480"/>
<feature type="signal peptide" evidence="2">
    <location>
        <begin position="1"/>
        <end position="19"/>
    </location>
</feature>
<feature type="chain" id="PRO_5022816403" evidence="2">
    <location>
        <begin position="20"/>
        <end position="684"/>
    </location>
</feature>
<dbReference type="InterPro" id="IPR053145">
    <property type="entry name" value="AB_hydrolase_Est10"/>
</dbReference>
<evidence type="ECO:0000313" key="4">
    <source>
        <dbReference type="EMBL" id="QEG20499.1"/>
    </source>
</evidence>
<sequence length="684" mass="75410" precursor="true">MKTILSFAILIFACCPTFAQNAAETWNGAMTYEGDKEIRMRLELNPKANGKFSGKLVYLEPANAEIVLDEVVRDAASLSFEFEYEKSFNKFDGKLDANSGKFSGIFMTAKGVVSAGFPLEFTKTTADEPAVDEPTEIWKGVLDAGIAKLRLQLEMTPDADGWKAKLISIDQGNAEMVPDSITRDEDSLSFEIRKLAVKYEGKIDAEAGTIEGTFVQAGQSMPLKFEKGEKAKPTTHIQTWQGTMDAGGRKFDFQFRVFQDEDEKLSAKLDSYSERIFGLSCTVEHGADGTITVEVPISKALYVGTLSDDMQTIDGKWKQAGGEFDLKLTQVSLDETRPPKAPERPQTPKGPFPYRVREMIFENSAADIKLAATLTVPKEKDKPPVAILINGSGPQDRDESIADHKPFWVVADHLSRNGIAVFRYDERGVGRSTGTFEGATSADLATDVEAAIDYLKGRRDVDPTRIILIGHSEGGLLAPMIAARRDDVAGVVLLAPPGVNGVKVVINQSRLIAEASGTADEEELQMQEKILELAFELLKSQPETNDDFYEQFEAKTAEVMGEDAEKFELVPEIEVAVRQLDTPWFRYFAKYEPGPALEKTKCPTLVLIGEKDLQVDPKLNLPPIKAALAKSGNQDVTIEQLSGLNHLFQTCESGSPSEYMAIEQTFAPKALKEISQWINKRFAD</sequence>
<reference evidence="4 5" key="1">
    <citation type="submission" date="2019-08" db="EMBL/GenBank/DDBJ databases">
        <title>Deep-cultivation of Planctomycetes and their phenomic and genomic characterization uncovers novel biology.</title>
        <authorList>
            <person name="Wiegand S."/>
            <person name="Jogler M."/>
            <person name="Boedeker C."/>
            <person name="Pinto D."/>
            <person name="Vollmers J."/>
            <person name="Rivas-Marin E."/>
            <person name="Kohn T."/>
            <person name="Peeters S.H."/>
            <person name="Heuer A."/>
            <person name="Rast P."/>
            <person name="Oberbeckmann S."/>
            <person name="Bunk B."/>
            <person name="Jeske O."/>
            <person name="Meyerdierks A."/>
            <person name="Storesund J.E."/>
            <person name="Kallscheuer N."/>
            <person name="Luecker S."/>
            <person name="Lage O.M."/>
            <person name="Pohl T."/>
            <person name="Merkel B.J."/>
            <person name="Hornburger P."/>
            <person name="Mueller R.-W."/>
            <person name="Bruemmer F."/>
            <person name="Labrenz M."/>
            <person name="Spormann A.M."/>
            <person name="Op den Camp H."/>
            <person name="Overmann J."/>
            <person name="Amann R."/>
            <person name="Jetten M.S.M."/>
            <person name="Mascher T."/>
            <person name="Medema M.H."/>
            <person name="Devos D.P."/>
            <person name="Kaster A.-K."/>
            <person name="Ovreas L."/>
            <person name="Rohde M."/>
            <person name="Galperin M.Y."/>
            <person name="Jogler C."/>
        </authorList>
    </citation>
    <scope>NUCLEOTIDE SEQUENCE [LARGE SCALE GENOMIC DNA]</scope>
    <source>
        <strain evidence="4 5">FC18</strain>
    </source>
</reference>
<proteinExistence type="predicted"/>
<dbReference type="InterPro" id="IPR002471">
    <property type="entry name" value="Pept_S9_AS"/>
</dbReference>
<evidence type="ECO:0000313" key="5">
    <source>
        <dbReference type="Proteomes" id="UP000322214"/>
    </source>
</evidence>
<dbReference type="PROSITE" id="PS00708">
    <property type="entry name" value="PRO_ENDOPEP_SER"/>
    <property type="match status" value="1"/>
</dbReference>
<dbReference type="PANTHER" id="PTHR43265:SF1">
    <property type="entry name" value="ESTERASE ESTD"/>
    <property type="match status" value="1"/>
</dbReference>
<keyword evidence="5" id="KW-1185">Reference proteome</keyword>
<evidence type="ECO:0000259" key="3">
    <source>
        <dbReference type="Pfam" id="PF12146"/>
    </source>
</evidence>
<dbReference type="STRING" id="980251.GCA_001642875_02468"/>
<dbReference type="SUPFAM" id="SSF53474">
    <property type="entry name" value="alpha/beta-Hydrolases"/>
    <property type="match status" value="1"/>
</dbReference>
<dbReference type="AlphaFoldDB" id="A0A5B9P4T9"/>
<keyword evidence="2" id="KW-0732">Signal</keyword>
<dbReference type="OrthoDB" id="9809549at2"/>
<feature type="domain" description="Serine aminopeptidase S33" evidence="3">
    <location>
        <begin position="410"/>
        <end position="497"/>
    </location>
</feature>
<name>A0A5B9P4T9_9BACT</name>
<dbReference type="Proteomes" id="UP000322214">
    <property type="component" value="Chromosome"/>
</dbReference>
<protein>
    <submittedName>
        <fullName evidence="4">Alpha/beta hydrolase family protein</fullName>
    </submittedName>
</protein>
<dbReference type="InterPro" id="IPR029058">
    <property type="entry name" value="AB_hydrolase_fold"/>
</dbReference>
<dbReference type="InterPro" id="IPR022742">
    <property type="entry name" value="Hydrolase_4"/>
</dbReference>
<accession>A0A5B9P4T9</accession>
<keyword evidence="1 4" id="KW-0378">Hydrolase</keyword>
<dbReference type="GO" id="GO:0006508">
    <property type="term" value="P:proteolysis"/>
    <property type="evidence" value="ECO:0007669"/>
    <property type="project" value="InterPro"/>
</dbReference>
<dbReference type="PANTHER" id="PTHR43265">
    <property type="entry name" value="ESTERASE ESTD"/>
    <property type="match status" value="1"/>
</dbReference>
<evidence type="ECO:0000256" key="2">
    <source>
        <dbReference type="SAM" id="SignalP"/>
    </source>
</evidence>
<dbReference type="EMBL" id="CP042912">
    <property type="protein sequence ID" value="QEG20499.1"/>
    <property type="molecule type" value="Genomic_DNA"/>
</dbReference>
<dbReference type="Pfam" id="PF12146">
    <property type="entry name" value="Hydrolase_4"/>
    <property type="match status" value="1"/>
</dbReference>
<dbReference type="RefSeq" id="WP_084417162.1">
    <property type="nucleotide sequence ID" value="NZ_CP042912.1"/>
</dbReference>
<dbReference type="GO" id="GO:0052689">
    <property type="term" value="F:carboxylic ester hydrolase activity"/>
    <property type="evidence" value="ECO:0007669"/>
    <property type="project" value="TreeGrafter"/>
</dbReference>
<gene>
    <name evidence="4" type="ORF">MFFC18_03480</name>
</gene>
<organism evidence="4 5">
    <name type="scientific">Mariniblastus fucicola</name>
    <dbReference type="NCBI Taxonomy" id="980251"/>
    <lineage>
        <taxon>Bacteria</taxon>
        <taxon>Pseudomonadati</taxon>
        <taxon>Planctomycetota</taxon>
        <taxon>Planctomycetia</taxon>
        <taxon>Pirellulales</taxon>
        <taxon>Pirellulaceae</taxon>
        <taxon>Mariniblastus</taxon>
    </lineage>
</organism>
<dbReference type="GO" id="GO:0004252">
    <property type="term" value="F:serine-type endopeptidase activity"/>
    <property type="evidence" value="ECO:0007669"/>
    <property type="project" value="InterPro"/>
</dbReference>
<dbReference type="Gene3D" id="3.40.50.1820">
    <property type="entry name" value="alpha/beta hydrolase"/>
    <property type="match status" value="1"/>
</dbReference>
<evidence type="ECO:0000256" key="1">
    <source>
        <dbReference type="ARBA" id="ARBA00022801"/>
    </source>
</evidence>